<sequence>MAAWLGLRPPEDAEEEDEQLWQYDSSWEDEEEGGQEGLAEEEEDGEEEKPRPVCSRGSSQAGGWQSRLYSLFMKLSEFFEDPLGLSDAQEQRRTNVPYLSQRGFEFSAGRNWRAAKDLQRYRRHYPGLEESEADEEEEEMWNLSFYKNEINFKPRGVYIDTLLKDWCHDYETLEENHSYIQWLFPLRERGMNWQAKPLTCKEIQAFKNSEEVMQRFIKAYELMLGFYGITLANRETGEVERAENWEERFHNLDRFSHNNLRITRILKCLGEMGYEHYQVCLVQFFLRETLVWKMLPNVKRSALDYFLFTIRNKEKRRELIHYAWQHFKPQNRFVWGPHQKLLKYRCRPSKSQCCQKTEEEQEPVRGKEREAGGKEESKLNGEERAGDAADLQTRKVTEERESEKLSECDHATDKGDGEEETQALLPQLEEKDPGTEALGLGDRAENDYLKESKKRKLDKNSKCTGLLKSPTDIEKISHNLGECVLNQENTETLPALQKCDALVMPEEESVGTDSLMEPESSDAAIKRRKVDETTPQNESLNTAINLNAESPPCSAQVTSPDPVSQGAEKEELSEEKQAVEESSMQTPCSAELAGSEDGLPLPGEDDSVPGRENAKIESDKSQPDKTLPGTKSQAHSLRLEEEAEDANIKREDKASGGVQGQATPPEESTGHLANAGNIIQETGGSGDSCILKYDFANRFPVSFVDVLKDAS</sequence>
<dbReference type="GO" id="GO:0016020">
    <property type="term" value="C:membrane"/>
    <property type="evidence" value="ECO:0007669"/>
    <property type="project" value="InterPro"/>
</dbReference>
<dbReference type="Pfam" id="PF04664">
    <property type="entry name" value="OGFr_N"/>
    <property type="match status" value="1"/>
</dbReference>
<evidence type="ECO:0000256" key="1">
    <source>
        <dbReference type="ARBA" id="ARBA00010365"/>
    </source>
</evidence>
<name>A0A3Q0GGC4_ALLSI</name>
<evidence type="ECO:0000313" key="4">
    <source>
        <dbReference type="Proteomes" id="UP000189705"/>
    </source>
</evidence>
<feature type="domain" description="Opioid growth factor receptor (OGFr) conserved" evidence="3">
    <location>
        <begin position="136"/>
        <end position="341"/>
    </location>
</feature>
<dbReference type="CTD" id="11054"/>
<keyword evidence="4" id="KW-1185">Reference proteome</keyword>
<dbReference type="AlphaFoldDB" id="A0A3Q0GGC4"/>
<feature type="compositionally biased region" description="Basic and acidic residues" evidence="2">
    <location>
        <begin position="608"/>
        <end position="623"/>
    </location>
</feature>
<organism evidence="4 5">
    <name type="scientific">Alligator sinensis</name>
    <name type="common">Chinese alligator</name>
    <dbReference type="NCBI Taxonomy" id="38654"/>
    <lineage>
        <taxon>Eukaryota</taxon>
        <taxon>Metazoa</taxon>
        <taxon>Chordata</taxon>
        <taxon>Craniata</taxon>
        <taxon>Vertebrata</taxon>
        <taxon>Euteleostomi</taxon>
        <taxon>Archelosauria</taxon>
        <taxon>Archosauria</taxon>
        <taxon>Crocodylia</taxon>
        <taxon>Alligatoridae</taxon>
        <taxon>Alligatorinae</taxon>
        <taxon>Alligator</taxon>
    </lineage>
</organism>
<dbReference type="Proteomes" id="UP000189705">
    <property type="component" value="Unplaced"/>
</dbReference>
<protein>
    <submittedName>
        <fullName evidence="5">Opioid growth factor receptor</fullName>
    </submittedName>
</protein>
<reference evidence="5" key="1">
    <citation type="submission" date="2025-08" db="UniProtKB">
        <authorList>
            <consortium name="RefSeq"/>
        </authorList>
    </citation>
    <scope>IDENTIFICATION</scope>
</reference>
<accession>A0A3Q0GGC4</accession>
<dbReference type="STRING" id="38654.A0A3Q0GGC4"/>
<feature type="compositionally biased region" description="Basic and acidic residues" evidence="2">
    <location>
        <begin position="356"/>
        <end position="415"/>
    </location>
</feature>
<gene>
    <name evidence="5" type="primary">OGFR</name>
</gene>
<evidence type="ECO:0000256" key="2">
    <source>
        <dbReference type="SAM" id="MobiDB-lite"/>
    </source>
</evidence>
<dbReference type="InterPro" id="IPR039574">
    <property type="entry name" value="OGFr"/>
</dbReference>
<dbReference type="PANTHER" id="PTHR14015">
    <property type="entry name" value="OPIOID GROWTH FACTOR RECEPTOR OGFR ZETA-TYPE OPIOID RECEPTOR"/>
    <property type="match status" value="1"/>
</dbReference>
<evidence type="ECO:0000259" key="3">
    <source>
        <dbReference type="Pfam" id="PF04664"/>
    </source>
</evidence>
<dbReference type="InParanoid" id="A0A3Q0GGC4"/>
<dbReference type="GeneID" id="102384191"/>
<dbReference type="RefSeq" id="XP_025057440.1">
    <property type="nucleotide sequence ID" value="XM_025201655.1"/>
</dbReference>
<dbReference type="KEGG" id="asn:102384191"/>
<evidence type="ECO:0000313" key="5">
    <source>
        <dbReference type="RefSeq" id="XP_025057440.1"/>
    </source>
</evidence>
<feature type="region of interest" description="Disordered" evidence="2">
    <location>
        <begin position="506"/>
        <end position="683"/>
    </location>
</feature>
<feature type="region of interest" description="Disordered" evidence="2">
    <location>
        <begin position="1"/>
        <end position="61"/>
    </location>
</feature>
<feature type="compositionally biased region" description="Polar residues" evidence="2">
    <location>
        <begin position="533"/>
        <end position="562"/>
    </location>
</feature>
<dbReference type="InterPro" id="IPR006757">
    <property type="entry name" value="OGF_rcpt"/>
</dbReference>
<dbReference type="PANTHER" id="PTHR14015:SF1">
    <property type="entry name" value="OPIOID GROWTH FACTOR RECEPTOR"/>
    <property type="match status" value="1"/>
</dbReference>
<feature type="region of interest" description="Disordered" evidence="2">
    <location>
        <begin position="355"/>
        <end position="446"/>
    </location>
</feature>
<proteinExistence type="inferred from homology"/>
<comment type="similarity">
    <text evidence="1">Belongs to the opioid growth factor receptor family.</text>
</comment>
<dbReference type="GO" id="GO:0140625">
    <property type="term" value="F:opioid growth factor receptor activity"/>
    <property type="evidence" value="ECO:0007669"/>
    <property type="project" value="InterPro"/>
</dbReference>
<feature type="compositionally biased region" description="Acidic residues" evidence="2">
    <location>
        <begin position="26"/>
        <end position="47"/>
    </location>
</feature>
<keyword evidence="5" id="KW-0675">Receptor</keyword>
<feature type="compositionally biased region" description="Basic and acidic residues" evidence="2">
    <location>
        <begin position="567"/>
        <end position="579"/>
    </location>
</feature>